<dbReference type="ExpressionAtlas" id="A0A0Q3LEM3">
    <property type="expression patterns" value="baseline and differential"/>
</dbReference>
<organism evidence="2">
    <name type="scientific">Brachypodium distachyon</name>
    <name type="common">Purple false brome</name>
    <name type="synonym">Trachynia distachya</name>
    <dbReference type="NCBI Taxonomy" id="15368"/>
    <lineage>
        <taxon>Eukaryota</taxon>
        <taxon>Viridiplantae</taxon>
        <taxon>Streptophyta</taxon>
        <taxon>Embryophyta</taxon>
        <taxon>Tracheophyta</taxon>
        <taxon>Spermatophyta</taxon>
        <taxon>Magnoliopsida</taxon>
        <taxon>Liliopsida</taxon>
        <taxon>Poales</taxon>
        <taxon>Poaceae</taxon>
        <taxon>BOP clade</taxon>
        <taxon>Pooideae</taxon>
        <taxon>Stipodae</taxon>
        <taxon>Brachypodieae</taxon>
        <taxon>Brachypodium</taxon>
    </lineage>
</organism>
<gene>
    <name evidence="2" type="ORF">BRADI_4g35770v3</name>
</gene>
<dbReference type="InParanoid" id="A0A0Q3LEM3"/>
<keyword evidence="4" id="KW-1185">Reference proteome</keyword>
<dbReference type="EnsemblPlants" id="KQJ91101">
    <property type="protein sequence ID" value="KQJ91101"/>
    <property type="gene ID" value="BRADI_4g35770v3"/>
</dbReference>
<dbReference type="OrthoDB" id="884464at2759"/>
<dbReference type="AlphaFoldDB" id="A0A0Q3LEM3"/>
<evidence type="ECO:0000313" key="4">
    <source>
        <dbReference type="Proteomes" id="UP000008810"/>
    </source>
</evidence>
<name>A0A0Q3LEM3_BRADI</name>
<reference evidence="2" key="2">
    <citation type="submission" date="2017-06" db="EMBL/GenBank/DDBJ databases">
        <title>WGS assembly of Brachypodium distachyon.</title>
        <authorList>
            <consortium name="The International Brachypodium Initiative"/>
            <person name="Lucas S."/>
            <person name="Harmon-Smith M."/>
            <person name="Lail K."/>
            <person name="Tice H."/>
            <person name="Grimwood J."/>
            <person name="Bruce D."/>
            <person name="Barry K."/>
            <person name="Shu S."/>
            <person name="Lindquist E."/>
            <person name="Wang M."/>
            <person name="Pitluck S."/>
            <person name="Vogel J.P."/>
            <person name="Garvin D.F."/>
            <person name="Mockler T.C."/>
            <person name="Schmutz J."/>
            <person name="Rokhsar D."/>
            <person name="Bevan M.W."/>
        </authorList>
    </citation>
    <scope>NUCLEOTIDE SEQUENCE</scope>
    <source>
        <strain evidence="2">Bd21</strain>
    </source>
</reference>
<evidence type="ECO:0000313" key="2">
    <source>
        <dbReference type="EMBL" id="KQJ91101.2"/>
    </source>
</evidence>
<dbReference type="FunCoup" id="A0A0Q3LEM3">
    <property type="interactions" value="105"/>
</dbReference>
<evidence type="ECO:0000256" key="1">
    <source>
        <dbReference type="SAM" id="MobiDB-lite"/>
    </source>
</evidence>
<evidence type="ECO:0008006" key="5">
    <source>
        <dbReference type="Google" id="ProtNLM"/>
    </source>
</evidence>
<dbReference type="Gramene" id="KQJ91101">
    <property type="protein sequence ID" value="KQJ91101"/>
    <property type="gene ID" value="BRADI_4g35770v3"/>
</dbReference>
<accession>A0A0Q3LEM3</accession>
<proteinExistence type="predicted"/>
<feature type="region of interest" description="Disordered" evidence="1">
    <location>
        <begin position="1"/>
        <end position="42"/>
    </location>
</feature>
<dbReference type="PANTHER" id="PTHR32246">
    <property type="entry name" value="INGRESSION PROTEIN FIC1"/>
    <property type="match status" value="1"/>
</dbReference>
<protein>
    <recommendedName>
        <fullName evidence="5">C2 domain-containing protein</fullName>
    </recommendedName>
</protein>
<reference evidence="3" key="3">
    <citation type="submission" date="2018-08" db="UniProtKB">
        <authorList>
            <consortium name="EnsemblPlants"/>
        </authorList>
    </citation>
    <scope>IDENTIFICATION</scope>
    <source>
        <strain evidence="3">cv. Bd21</strain>
    </source>
</reference>
<sequence length="275" mass="28155">MHRPRSTPKIDASAALDISPAETTPAPRKSPRSLIDRSKPANRMAAPCKGAAKLPPFMAESFAWETTVEVTVVSAEEVVLGGSGALRRRPLSGGAYAAVHTMSSAARTRVDDEDGGDCNGYPYWGEAVRVKVPAWSSAIDVEICRTRGDGRVESVASARVPVADFGVGPPGHLHCLSYRLFDSGSRMTSRNGVVNIRVKRLDGCAPPGAIEGKLAGNGKAAVDGDCGTSGGSGGGSCCGVNVAEQGKVQSAPAGVVMGFPVGYSADGQASGKGTV</sequence>
<dbReference type="PANTHER" id="PTHR32246:SF17">
    <property type="entry name" value="BON1-ASSOCIATED PROTEIN 2"/>
    <property type="match status" value="1"/>
</dbReference>
<dbReference type="Proteomes" id="UP000008810">
    <property type="component" value="Chromosome 4"/>
</dbReference>
<reference evidence="2 3" key="1">
    <citation type="journal article" date="2010" name="Nature">
        <title>Genome sequencing and analysis of the model grass Brachypodium distachyon.</title>
        <authorList>
            <consortium name="International Brachypodium Initiative"/>
        </authorList>
    </citation>
    <scope>NUCLEOTIDE SEQUENCE [LARGE SCALE GENOMIC DNA]</scope>
    <source>
        <strain evidence="2 3">Bd21</strain>
    </source>
</reference>
<dbReference type="EMBL" id="CM000883">
    <property type="protein sequence ID" value="KQJ91101.2"/>
    <property type="molecule type" value="Genomic_DNA"/>
</dbReference>
<evidence type="ECO:0000313" key="3">
    <source>
        <dbReference type="EnsemblPlants" id="KQJ91101"/>
    </source>
</evidence>